<evidence type="ECO:0000256" key="1">
    <source>
        <dbReference type="SAM" id="MobiDB-lite"/>
    </source>
</evidence>
<gene>
    <name evidence="4" type="ORF">HNR38_002750</name>
</gene>
<evidence type="ECO:0000313" key="5">
    <source>
        <dbReference type="Proteomes" id="UP000591735"/>
    </source>
</evidence>
<dbReference type="SUPFAM" id="SSF49899">
    <property type="entry name" value="Concanavalin A-like lectins/glucanases"/>
    <property type="match status" value="2"/>
</dbReference>
<evidence type="ECO:0000313" key="4">
    <source>
        <dbReference type="EMBL" id="MBB5322255.1"/>
    </source>
</evidence>
<feature type="signal peptide" evidence="2">
    <location>
        <begin position="1"/>
        <end position="25"/>
    </location>
</feature>
<comment type="caution">
    <text evidence="4">The sequence shown here is derived from an EMBL/GenBank/DDBJ whole genome shotgun (WGS) entry which is preliminary data.</text>
</comment>
<feature type="region of interest" description="Disordered" evidence="1">
    <location>
        <begin position="40"/>
        <end position="63"/>
    </location>
</feature>
<proteinExistence type="predicted"/>
<evidence type="ECO:0000259" key="3">
    <source>
        <dbReference type="Pfam" id="PF20419"/>
    </source>
</evidence>
<feature type="chain" id="PRO_5032314631" evidence="2">
    <location>
        <begin position="26"/>
        <end position="1220"/>
    </location>
</feature>
<dbReference type="InterPro" id="IPR046524">
    <property type="entry name" value="DUF6701"/>
</dbReference>
<dbReference type="Proteomes" id="UP000591735">
    <property type="component" value="Unassembled WGS sequence"/>
</dbReference>
<dbReference type="RefSeq" id="WP_183705232.1">
    <property type="nucleotide sequence ID" value="NZ_JACHFE010000007.1"/>
</dbReference>
<protein>
    <submittedName>
        <fullName evidence="4">MSHA biogenesis protein MshQ</fullName>
    </submittedName>
</protein>
<dbReference type="InterPro" id="IPR013320">
    <property type="entry name" value="ConA-like_dom_sf"/>
</dbReference>
<dbReference type="Pfam" id="PF20419">
    <property type="entry name" value="DUF6701"/>
    <property type="match status" value="1"/>
</dbReference>
<dbReference type="AlphaFoldDB" id="A0A840UIW4"/>
<accession>A0A840UIW4</accession>
<keyword evidence="2" id="KW-0732">Signal</keyword>
<dbReference type="EMBL" id="JACHFE010000007">
    <property type="protein sequence ID" value="MBB5322255.1"/>
    <property type="molecule type" value="Genomic_DNA"/>
</dbReference>
<dbReference type="Gene3D" id="2.60.120.200">
    <property type="match status" value="3"/>
</dbReference>
<evidence type="ECO:0000256" key="2">
    <source>
        <dbReference type="SAM" id="SignalP"/>
    </source>
</evidence>
<feature type="domain" description="DUF6701" evidence="3">
    <location>
        <begin position="638"/>
        <end position="1219"/>
    </location>
</feature>
<name>A0A840UIW4_9GAMM</name>
<keyword evidence="5" id="KW-1185">Reference proteome</keyword>
<organism evidence="4 5">
    <name type="scientific">Marinobacter oulmenensis</name>
    <dbReference type="NCBI Taxonomy" id="643747"/>
    <lineage>
        <taxon>Bacteria</taxon>
        <taxon>Pseudomonadati</taxon>
        <taxon>Pseudomonadota</taxon>
        <taxon>Gammaproteobacteria</taxon>
        <taxon>Pseudomonadales</taxon>
        <taxon>Marinobacteraceae</taxon>
        <taxon>Marinobacter</taxon>
    </lineage>
</organism>
<sequence>MKRFLRVAMVSSAMLLSLISTSASAQDPVAFWQMDEAQWSGEPGEVEDSSGNGNDGIARTAGYSGSLPNTVDAKVCQGGRFRGEGFLVPEENNTWYQARHYVEVPDSNELSPLATTREMSISGWVRLDNRSGTQTFVHKGAGREQEYNVRLQDGRPELTVWNVYGGSSSLSMNYQMTEGRWYFLNAQALRHEEYRWILWPIWGEWDYSVDFQLTLFDENGNVVASNSRTDESSFTGNYTNKAFNQPLIIGGTRWNGDPTNFLDGTLDELYIHDANLSRSQIQELARNTRPCFSEPLNCFSDDYSGGMLSEDWVTSVSRGPFTPQIVNGRLRMTQDATNQATAVTYQRKFPGADNLIRVEFDYYAYDDSSGADGMAVVFSDAAITPQAGGYGGSLGYAQEPDGSGGFAGGWLGIGIDEYGNFSNDSEGREGGNNGRTLDSVAVRGAAPDYEYIGDSGELTPGIDAVNDNNPHRYRITIDSRGGITPVLTVERQVAGAGSGFELLIEQVLSGQPEIPENLFFSLTGSTGSSTNIHEMDNLQVCAYKVGEIEALVDHFEIEHGGSGLTCSPASVTIRACDNADCSQLFPGSVEVNMTPTGWVGGDAFTFTGQTSHPLRVTSPGDVTLGVPGSTPGARAFSQTLCDDGSGTLSADNCEMTFYDSGFDIAIPDHVADTEVQATIAAVRKNEVTQECVPGFSNETRAVALWSEYVNPKPGTLNVWVDGDEIPTSQGETTNLTFDADGVATETLRYPDAGKVRLHAQYTGTGEEAGLVMEGNGDFVARPDHFELIIPDNPAAEAVGDDNDFVAAGADFEIRVKAINASGDLTPNFGQESAPESVVLASSLVAPTDSDAVSPDIVGEFGDFAEDCEGNSATAGIACGQFQWPEVGIISLTPSLANSAYLGTLDVVGDAVPYVGRFIPDRFDVVVTEPGEVQPYCSAAAPFAYTGQALAWDDELEPRLRVEALNVAGAVTRNYTFGDFRRLAVSDFLRTPGTVDQVAQDTNGQPLSVSATLDDGSLTTLSPGRMQYAFASADEIAYVKSPVARVPAFTPDYRIELSGLTDADGVSSTQLPVAVEPKFPLEMRYGRVQMDNAFGPESSDLIVPFRAQYYTANGFITNTDDSCWSYATGTDVALDQSGLSGGSTAVDGATGTLNAGLPGAGNELVLTAPGEPNQGDVRATFTVPDWLRDDFDGDGSLEDPSGLATFGVYRGNDHIIYWREL</sequence>
<reference evidence="4 5" key="1">
    <citation type="submission" date="2020-08" db="EMBL/GenBank/DDBJ databases">
        <title>Genomic Encyclopedia of Type Strains, Phase IV (KMG-IV): sequencing the most valuable type-strain genomes for metagenomic binning, comparative biology and taxonomic classification.</title>
        <authorList>
            <person name="Goeker M."/>
        </authorList>
    </citation>
    <scope>NUCLEOTIDE SEQUENCE [LARGE SCALE GENOMIC DNA]</scope>
    <source>
        <strain evidence="4 5">DSM 22359</strain>
    </source>
</reference>